<comment type="caution">
    <text evidence="1">The sequence shown here is derived from an EMBL/GenBank/DDBJ whole genome shotgun (WGS) entry which is preliminary data.</text>
</comment>
<reference evidence="1 2" key="1">
    <citation type="submission" date="2019-12" db="EMBL/GenBank/DDBJ databases">
        <title>Draft genome sequences Bradyrhizobium cajani AMBPC1010, Bradyrhizobium pachyrhizi AMBPC1040 and Bradyrhizobium yuanmingense ALSPC3051, three plant growth promoting strains isolated from nodules of Cajanus cajan L. in Dominican Republic.</title>
        <authorList>
            <person name="Flores-Felix J.D."/>
            <person name="Araujo J."/>
            <person name="Diaz-Alcantara C."/>
            <person name="Gonzalez-Andres F."/>
            <person name="Velazquez E."/>
        </authorList>
    </citation>
    <scope>NUCLEOTIDE SEQUENCE [LARGE SCALE GENOMIC DNA]</scope>
    <source>
        <strain evidence="1 2">1010</strain>
    </source>
</reference>
<organism evidence="1 2">
    <name type="scientific">Bradyrhizobium cajani</name>
    <dbReference type="NCBI Taxonomy" id="1928661"/>
    <lineage>
        <taxon>Bacteria</taxon>
        <taxon>Pseudomonadati</taxon>
        <taxon>Pseudomonadota</taxon>
        <taxon>Alphaproteobacteria</taxon>
        <taxon>Hyphomicrobiales</taxon>
        <taxon>Nitrobacteraceae</taxon>
        <taxon>Bradyrhizobium</taxon>
    </lineage>
</organism>
<dbReference type="Proteomes" id="UP000449969">
    <property type="component" value="Unassembled WGS sequence"/>
</dbReference>
<dbReference type="EMBL" id="WQNE01000025">
    <property type="protein sequence ID" value="MVT76493.1"/>
    <property type="molecule type" value="Genomic_DNA"/>
</dbReference>
<gene>
    <name evidence="1" type="ORF">GPL20_26215</name>
</gene>
<evidence type="ECO:0000313" key="1">
    <source>
        <dbReference type="EMBL" id="MVT76493.1"/>
    </source>
</evidence>
<proteinExistence type="predicted"/>
<name>A0A844TBM3_9BRAD</name>
<dbReference type="AlphaFoldDB" id="A0A844TBM3"/>
<sequence>MRAKAGPTSRAHCGTVGRHSRARRRGRYFIVSILCAACIVQFASHAARAQCTARDVLQNQLKLKMLPAEAPQQLIKSDRDVATWKTITIGTFADPLGLRNKMHGMGCSIGGQAAEILARPTFVLGSGKTELELVLVSPVQLGFTSDMVTLADVYARARQLGFELAAAEVGPQLRIQYLDQPIGEFLIIGMEPIKTWSGEPIILNVANGGAGLILIGQDGRAEAEIHVTSRLVFARAHQSASGTDLIDRVAAFQPP</sequence>
<evidence type="ECO:0000313" key="2">
    <source>
        <dbReference type="Proteomes" id="UP000449969"/>
    </source>
</evidence>
<protein>
    <submittedName>
        <fullName evidence="1">Uncharacterized protein</fullName>
    </submittedName>
</protein>
<dbReference type="OrthoDB" id="8246499at2"/>
<keyword evidence="2" id="KW-1185">Reference proteome</keyword>
<accession>A0A844TBM3</accession>